<dbReference type="Pfam" id="PF13186">
    <property type="entry name" value="SPASM"/>
    <property type="match status" value="1"/>
</dbReference>
<dbReference type="InterPro" id="IPR034391">
    <property type="entry name" value="AdoMet-like_SPASM_containing"/>
</dbReference>
<proteinExistence type="predicted"/>
<keyword evidence="5" id="KW-0408">Iron</keyword>
<dbReference type="PANTHER" id="PTHR11228:SF7">
    <property type="entry name" value="PQQA PEPTIDE CYCLASE"/>
    <property type="match status" value="1"/>
</dbReference>
<dbReference type="InterPro" id="IPR050377">
    <property type="entry name" value="Radical_SAM_PqqE_MftC-like"/>
</dbReference>
<keyword evidence="6" id="KW-0411">Iron-sulfur</keyword>
<dbReference type="AlphaFoldDB" id="D4H3H2"/>
<dbReference type="GO" id="GO:0051536">
    <property type="term" value="F:iron-sulfur cluster binding"/>
    <property type="evidence" value="ECO:0007669"/>
    <property type="project" value="UniProtKB-KW"/>
</dbReference>
<comment type="cofactor">
    <cofactor evidence="1">
        <name>[4Fe-4S] cluster</name>
        <dbReference type="ChEBI" id="CHEBI:49883"/>
    </cofactor>
</comment>
<dbReference type="HOGENOM" id="CLU_009273_1_2_0"/>
<dbReference type="RefSeq" id="WP_013009800.1">
    <property type="nucleotide sequence ID" value="NC_013943.1"/>
</dbReference>
<dbReference type="Gene3D" id="3.20.20.70">
    <property type="entry name" value="Aldolase class I"/>
    <property type="match status" value="1"/>
</dbReference>
<dbReference type="CDD" id="cd21109">
    <property type="entry name" value="SPASM"/>
    <property type="match status" value="1"/>
</dbReference>
<evidence type="ECO:0000256" key="5">
    <source>
        <dbReference type="ARBA" id="ARBA00023004"/>
    </source>
</evidence>
<evidence type="ECO:0000256" key="1">
    <source>
        <dbReference type="ARBA" id="ARBA00001966"/>
    </source>
</evidence>
<dbReference type="SFLD" id="SFLDG01067">
    <property type="entry name" value="SPASM/twitch_domain_containing"/>
    <property type="match status" value="1"/>
</dbReference>
<dbReference type="InterPro" id="IPR007197">
    <property type="entry name" value="rSAM"/>
</dbReference>
<keyword evidence="4" id="KW-0479">Metal-binding</keyword>
<dbReference type="OrthoDB" id="9772409at2"/>
<feature type="domain" description="Radical SAM core" evidence="7">
    <location>
        <begin position="29"/>
        <end position="252"/>
    </location>
</feature>
<dbReference type="STRING" id="522772.Dacet_0458"/>
<evidence type="ECO:0000256" key="2">
    <source>
        <dbReference type="ARBA" id="ARBA00022485"/>
    </source>
</evidence>
<dbReference type="SFLD" id="SFLDG01387">
    <property type="entry name" value="BtrN-like_SPASM_domain_contain"/>
    <property type="match status" value="1"/>
</dbReference>
<dbReference type="SFLD" id="SFLDS00029">
    <property type="entry name" value="Radical_SAM"/>
    <property type="match status" value="1"/>
</dbReference>
<evidence type="ECO:0000313" key="8">
    <source>
        <dbReference type="EMBL" id="ADD67256.1"/>
    </source>
</evidence>
<evidence type="ECO:0000256" key="6">
    <source>
        <dbReference type="ARBA" id="ARBA00023014"/>
    </source>
</evidence>
<dbReference type="SUPFAM" id="SSF102114">
    <property type="entry name" value="Radical SAM enzymes"/>
    <property type="match status" value="1"/>
</dbReference>
<organism evidence="8 9">
    <name type="scientific">Denitrovibrio acetiphilus (strain DSM 12809 / NBRC 114555 / N2460)</name>
    <dbReference type="NCBI Taxonomy" id="522772"/>
    <lineage>
        <taxon>Bacteria</taxon>
        <taxon>Pseudomonadati</taxon>
        <taxon>Deferribacterota</taxon>
        <taxon>Deferribacteres</taxon>
        <taxon>Deferribacterales</taxon>
        <taxon>Geovibrionaceae</taxon>
        <taxon>Denitrovibrio</taxon>
    </lineage>
</organism>
<evidence type="ECO:0000256" key="3">
    <source>
        <dbReference type="ARBA" id="ARBA00022691"/>
    </source>
</evidence>
<dbReference type="PROSITE" id="PS51918">
    <property type="entry name" value="RADICAL_SAM"/>
    <property type="match status" value="1"/>
</dbReference>
<dbReference type="InterPro" id="IPR058240">
    <property type="entry name" value="rSAM_sf"/>
</dbReference>
<dbReference type="InterPro" id="IPR013785">
    <property type="entry name" value="Aldolase_TIM"/>
</dbReference>
<sequence length="378" mass="43844">MNYQELLKKQLVRYLDFYEFALNPSNKISIFPEHVHIEPTNSCNLKCIHCSQSGRDMNITTKKRGFMDFGLYCKIIDEIKGKVARISLNVHGEPLLHPQVLDMVRYGKEAGIRVNLLTNATKLTEDITEKLLELKLDRVVFSFDSIDKEILESVRVGNKFLPTFRNILYFIKRNYETGRNTFICASMVLFSKTEEHKDEYNEYFMSLPVDTTFNSSILNLAGSSSVSHEVDMQALHEQYKGNQPICKTPWENITVNWDGTVSPCPLDYNEAHVVGDANTESLFDIWNGEKYQKFRQCHLDNDFKWIDDQGVLCSDCNGRYFPDYDLRNQKKNIPDYIVRQFEVYAKNMYSAGKEDATEKYEKVCSELNRVNGLLKDAQ</sequence>
<name>D4H3H2_DENA2</name>
<accession>D4H3H2</accession>
<dbReference type="eggNOG" id="COG0535">
    <property type="taxonomic scope" value="Bacteria"/>
</dbReference>
<dbReference type="GO" id="GO:0046872">
    <property type="term" value="F:metal ion binding"/>
    <property type="evidence" value="ECO:0007669"/>
    <property type="project" value="UniProtKB-KW"/>
</dbReference>
<dbReference type="InterPro" id="IPR023885">
    <property type="entry name" value="4Fe4S-binding_SPASM_dom"/>
</dbReference>
<keyword evidence="9" id="KW-1185">Reference proteome</keyword>
<evidence type="ECO:0000259" key="7">
    <source>
        <dbReference type="PROSITE" id="PS51918"/>
    </source>
</evidence>
<dbReference type="InParanoid" id="D4H3H2"/>
<keyword evidence="2" id="KW-0004">4Fe-4S</keyword>
<dbReference type="PaxDb" id="522772-Dacet_0458"/>
<gene>
    <name evidence="8" type="ordered locus">Dacet_0458</name>
</gene>
<reference evidence="8 9" key="1">
    <citation type="journal article" date="2010" name="Stand. Genomic Sci.">
        <title>Complete genome sequence of Denitrovibrio acetiphilus type strain (N2460).</title>
        <authorList>
            <person name="Kiss H."/>
            <person name="Lang E."/>
            <person name="Lapidus A."/>
            <person name="Copeland A."/>
            <person name="Nolan M."/>
            <person name="Glavina Del Rio T."/>
            <person name="Chen F."/>
            <person name="Lucas S."/>
            <person name="Tice H."/>
            <person name="Cheng J.F."/>
            <person name="Han C."/>
            <person name="Goodwin L."/>
            <person name="Pitluck S."/>
            <person name="Liolios K."/>
            <person name="Pati A."/>
            <person name="Ivanova N."/>
            <person name="Mavromatis K."/>
            <person name="Chen A."/>
            <person name="Palaniappan K."/>
            <person name="Land M."/>
            <person name="Hauser L."/>
            <person name="Chang Y.J."/>
            <person name="Jeffries C.D."/>
            <person name="Detter J.C."/>
            <person name="Brettin T."/>
            <person name="Spring S."/>
            <person name="Rohde M."/>
            <person name="Goker M."/>
            <person name="Woyke T."/>
            <person name="Bristow J."/>
            <person name="Eisen J.A."/>
            <person name="Markowitz V."/>
            <person name="Hugenholtz P."/>
            <person name="Kyrpides N.C."/>
            <person name="Klenk H.P."/>
        </authorList>
    </citation>
    <scope>NUCLEOTIDE SEQUENCE [LARGE SCALE GENOMIC DNA]</scope>
    <source>
        <strain evidence="9">DSM 12809 / NBRC 114555 / N2460</strain>
    </source>
</reference>
<protein>
    <submittedName>
        <fullName evidence="8">Radical SAM domain protein</fullName>
    </submittedName>
</protein>
<keyword evidence="3" id="KW-0949">S-adenosyl-L-methionine</keyword>
<dbReference type="KEGG" id="dap:Dacet_0458"/>
<dbReference type="Proteomes" id="UP000002012">
    <property type="component" value="Chromosome"/>
</dbReference>
<dbReference type="CDD" id="cd01335">
    <property type="entry name" value="Radical_SAM"/>
    <property type="match status" value="1"/>
</dbReference>
<evidence type="ECO:0000256" key="4">
    <source>
        <dbReference type="ARBA" id="ARBA00022723"/>
    </source>
</evidence>
<dbReference type="Pfam" id="PF04055">
    <property type="entry name" value="Radical_SAM"/>
    <property type="match status" value="1"/>
</dbReference>
<dbReference type="EMBL" id="CP001968">
    <property type="protein sequence ID" value="ADD67256.1"/>
    <property type="molecule type" value="Genomic_DNA"/>
</dbReference>
<dbReference type="GO" id="GO:0003824">
    <property type="term" value="F:catalytic activity"/>
    <property type="evidence" value="ECO:0007669"/>
    <property type="project" value="InterPro"/>
</dbReference>
<dbReference type="PANTHER" id="PTHR11228">
    <property type="entry name" value="RADICAL SAM DOMAIN PROTEIN"/>
    <property type="match status" value="1"/>
</dbReference>
<evidence type="ECO:0000313" key="9">
    <source>
        <dbReference type="Proteomes" id="UP000002012"/>
    </source>
</evidence>